<dbReference type="GO" id="GO:0005868">
    <property type="term" value="C:cytoplasmic dynein complex"/>
    <property type="evidence" value="ECO:0007669"/>
    <property type="project" value="TreeGrafter"/>
</dbReference>
<dbReference type="GO" id="GO:0007018">
    <property type="term" value="P:microtubule-based movement"/>
    <property type="evidence" value="ECO:0007669"/>
    <property type="project" value="TreeGrafter"/>
</dbReference>
<protein>
    <recommendedName>
        <fullName evidence="3">Dynein light chain</fullName>
    </recommendedName>
</protein>
<reference evidence="1" key="1">
    <citation type="submission" date="2021-01" db="EMBL/GenBank/DDBJ databases">
        <authorList>
            <consortium name="Genoscope - CEA"/>
            <person name="William W."/>
        </authorList>
    </citation>
    <scope>NUCLEOTIDE SEQUENCE</scope>
</reference>
<sequence>MDQLGNVVSFNGPLKNEVQKFVQSTLQRELDKLTYDHNDAQARSNKICDSILKQLTTHNKNFKFIVNCLLMQKAECGLNISGSCYWDNDTDGSLTIKHETEAIIGIVNVFACAL</sequence>
<dbReference type="Proteomes" id="UP000688137">
    <property type="component" value="Unassembled WGS sequence"/>
</dbReference>
<name>A0A8S1NSX5_PARPR</name>
<dbReference type="CDD" id="cd21455">
    <property type="entry name" value="DLC-like_DYNLT1_DYNLT3"/>
    <property type="match status" value="1"/>
</dbReference>
<evidence type="ECO:0000313" key="1">
    <source>
        <dbReference type="EMBL" id="CAD8095738.1"/>
    </source>
</evidence>
<evidence type="ECO:0000313" key="2">
    <source>
        <dbReference type="Proteomes" id="UP000688137"/>
    </source>
</evidence>
<organism evidence="1 2">
    <name type="scientific">Paramecium primaurelia</name>
    <dbReference type="NCBI Taxonomy" id="5886"/>
    <lineage>
        <taxon>Eukaryota</taxon>
        <taxon>Sar</taxon>
        <taxon>Alveolata</taxon>
        <taxon>Ciliophora</taxon>
        <taxon>Intramacronucleata</taxon>
        <taxon>Oligohymenophorea</taxon>
        <taxon>Peniculida</taxon>
        <taxon>Parameciidae</taxon>
        <taxon>Paramecium</taxon>
    </lineage>
</organism>
<evidence type="ECO:0008006" key="3">
    <source>
        <dbReference type="Google" id="ProtNLM"/>
    </source>
</evidence>
<dbReference type="OMA" id="VNQWTSA"/>
<proteinExistence type="predicted"/>
<comment type="caution">
    <text evidence="1">The sequence shown here is derived from an EMBL/GenBank/DDBJ whole genome shotgun (WGS) entry which is preliminary data.</text>
</comment>
<dbReference type="PANTHER" id="PTHR21255">
    <property type="entry name" value="T-COMPLEX-ASSOCIATED-TESTIS-EXPRESSED 1/ DYNEIN LIGHT CHAIN"/>
    <property type="match status" value="1"/>
</dbReference>
<dbReference type="InterPro" id="IPR005334">
    <property type="entry name" value="Tctex-1-like"/>
</dbReference>
<keyword evidence="2" id="KW-1185">Reference proteome</keyword>
<dbReference type="PANTHER" id="PTHR21255:SF4">
    <property type="entry name" value="DYNEIN LIGHT CHAIN TCTEX-TYPE"/>
    <property type="match status" value="1"/>
</dbReference>
<gene>
    <name evidence="1" type="ORF">PPRIM_AZ9-3.1.T0990127</name>
</gene>
<dbReference type="AlphaFoldDB" id="A0A8S1NSX5"/>
<dbReference type="Pfam" id="PF03645">
    <property type="entry name" value="Tctex-1"/>
    <property type="match status" value="1"/>
</dbReference>
<accession>A0A8S1NSX5</accession>
<dbReference type="EMBL" id="CAJJDM010000102">
    <property type="protein sequence ID" value="CAD8095738.1"/>
    <property type="molecule type" value="Genomic_DNA"/>
</dbReference>
<dbReference type="GO" id="GO:0045505">
    <property type="term" value="F:dynein intermediate chain binding"/>
    <property type="evidence" value="ECO:0007669"/>
    <property type="project" value="TreeGrafter"/>
</dbReference>
<dbReference type="GO" id="GO:0005737">
    <property type="term" value="C:cytoplasm"/>
    <property type="evidence" value="ECO:0007669"/>
    <property type="project" value="TreeGrafter"/>
</dbReference>